<gene>
    <name evidence="1" type="ORF">X975_21959</name>
</gene>
<dbReference type="Proteomes" id="UP000054359">
    <property type="component" value="Unassembled WGS sequence"/>
</dbReference>
<name>A0A087UY09_STEMI</name>
<sequence length="35" mass="4241">TFQFSNKMFCVSNCRFVNFLFIAYYSCERVFSIDL</sequence>
<dbReference type="AlphaFoldDB" id="A0A087UY09"/>
<organism evidence="1 2">
    <name type="scientific">Stegodyphus mimosarum</name>
    <name type="common">African social velvet spider</name>
    <dbReference type="NCBI Taxonomy" id="407821"/>
    <lineage>
        <taxon>Eukaryota</taxon>
        <taxon>Metazoa</taxon>
        <taxon>Ecdysozoa</taxon>
        <taxon>Arthropoda</taxon>
        <taxon>Chelicerata</taxon>
        <taxon>Arachnida</taxon>
        <taxon>Araneae</taxon>
        <taxon>Araneomorphae</taxon>
        <taxon>Entelegynae</taxon>
        <taxon>Eresoidea</taxon>
        <taxon>Eresidae</taxon>
        <taxon>Stegodyphus</taxon>
    </lineage>
</organism>
<protein>
    <submittedName>
        <fullName evidence="1">Uncharacterized protein</fullName>
    </submittedName>
</protein>
<evidence type="ECO:0000313" key="1">
    <source>
        <dbReference type="EMBL" id="KFM82248.1"/>
    </source>
</evidence>
<evidence type="ECO:0000313" key="2">
    <source>
        <dbReference type="Proteomes" id="UP000054359"/>
    </source>
</evidence>
<feature type="non-terminal residue" evidence="1">
    <location>
        <position position="35"/>
    </location>
</feature>
<accession>A0A087UY09</accession>
<dbReference type="EMBL" id="KK122211">
    <property type="protein sequence ID" value="KFM82248.1"/>
    <property type="molecule type" value="Genomic_DNA"/>
</dbReference>
<keyword evidence="2" id="KW-1185">Reference proteome</keyword>
<reference evidence="1 2" key="1">
    <citation type="submission" date="2013-11" db="EMBL/GenBank/DDBJ databases">
        <title>Genome sequencing of Stegodyphus mimosarum.</title>
        <authorList>
            <person name="Bechsgaard J."/>
        </authorList>
    </citation>
    <scope>NUCLEOTIDE SEQUENCE [LARGE SCALE GENOMIC DNA]</scope>
</reference>
<proteinExistence type="predicted"/>
<feature type="non-terminal residue" evidence="1">
    <location>
        <position position="1"/>
    </location>
</feature>